<feature type="compositionally biased region" description="Basic residues" evidence="1">
    <location>
        <begin position="278"/>
        <end position="291"/>
    </location>
</feature>
<feature type="region of interest" description="Disordered" evidence="1">
    <location>
        <begin position="269"/>
        <end position="291"/>
    </location>
</feature>
<dbReference type="AlphaFoldDB" id="A1RYT3"/>
<gene>
    <name evidence="2" type="ordered locus">Tpen_0963</name>
</gene>
<dbReference type="Proteomes" id="UP000000641">
    <property type="component" value="Chromosome"/>
</dbReference>
<accession>A1RYT3</accession>
<dbReference type="OrthoDB" id="381678at2157"/>
<name>A1RYT3_THEPD</name>
<organism evidence="2 3">
    <name type="scientific">Thermofilum pendens (strain DSM 2475 / Hrk 5)</name>
    <dbReference type="NCBI Taxonomy" id="368408"/>
    <lineage>
        <taxon>Archaea</taxon>
        <taxon>Thermoproteota</taxon>
        <taxon>Thermoprotei</taxon>
        <taxon>Thermofilales</taxon>
        <taxon>Thermofilaceae</taxon>
        <taxon>Thermofilum</taxon>
    </lineage>
</organism>
<evidence type="ECO:0000256" key="1">
    <source>
        <dbReference type="SAM" id="MobiDB-lite"/>
    </source>
</evidence>
<reference evidence="3" key="1">
    <citation type="journal article" date="2008" name="J. Bacteriol.">
        <title>Genome sequence of Thermofilum pendens reveals an exceptional loss of biosynthetic pathways without genome reduction.</title>
        <authorList>
            <person name="Anderson I."/>
            <person name="Rodriguez J."/>
            <person name="Susanti D."/>
            <person name="Porat I."/>
            <person name="Reich C."/>
            <person name="Ulrich L.E."/>
            <person name="Elkins J.G."/>
            <person name="Mavromatis K."/>
            <person name="Lykidis A."/>
            <person name="Kim E."/>
            <person name="Thompson L.S."/>
            <person name="Nolan M."/>
            <person name="Land M."/>
            <person name="Copeland A."/>
            <person name="Lapidus A."/>
            <person name="Lucas S."/>
            <person name="Detter C."/>
            <person name="Zhulin I.B."/>
            <person name="Olsen G.J."/>
            <person name="Whitman W."/>
            <person name="Mukhopadhyay B."/>
            <person name="Bristow J."/>
            <person name="Kyrpides N."/>
        </authorList>
    </citation>
    <scope>NUCLEOTIDE SEQUENCE [LARGE SCALE GENOMIC DNA]</scope>
    <source>
        <strain evidence="3">DSM 2475 / Hrk 5</strain>
    </source>
</reference>
<dbReference type="KEGG" id="tpe:Tpen_0963"/>
<evidence type="ECO:0000313" key="3">
    <source>
        <dbReference type="Proteomes" id="UP000000641"/>
    </source>
</evidence>
<proteinExistence type="predicted"/>
<dbReference type="HOGENOM" id="CLU_955184_0_0_2"/>
<sequence>MLSKQEFARWVEASHALFDLFDGKYDAYPFARKLAAQWLRHGEFTLDEEARRGLADSIRNFKYNVFGLGPRKRERIEPELWALLEAMEADRRNAGYAISIYFFTWNIRRFIKYIKENSYFSIVKYFESLGAKLEEMRNNLVHFADKHILRDEVEDKEIVNLFNRANQALKALGIGENEPVATAKLLHIFSPSYFPLIDNPIADCTGIKKIDAYTYTEWIHTLKNWLKNYTEEALQLEKNTGHTILKLVDEGLYTMCSITLKARIHSLGLPSKQPTLPRKTKHRKHRKRRRR</sequence>
<evidence type="ECO:0000313" key="2">
    <source>
        <dbReference type="EMBL" id="ABL78363.1"/>
    </source>
</evidence>
<dbReference type="STRING" id="368408.Tpen_0963"/>
<dbReference type="EMBL" id="CP000505">
    <property type="protein sequence ID" value="ABL78363.1"/>
    <property type="molecule type" value="Genomic_DNA"/>
</dbReference>
<dbReference type="GeneID" id="4600767"/>
<keyword evidence="3" id="KW-1185">Reference proteome</keyword>
<protein>
    <submittedName>
        <fullName evidence="2">Uncharacterized protein</fullName>
    </submittedName>
</protein>
<dbReference type="EnsemblBacteria" id="ABL78363">
    <property type="protein sequence ID" value="ABL78363"/>
    <property type="gene ID" value="Tpen_0963"/>
</dbReference>
<dbReference type="RefSeq" id="WP_011752628.1">
    <property type="nucleotide sequence ID" value="NC_008698.1"/>
</dbReference>